<protein>
    <submittedName>
        <fullName evidence="2">Uncharacterized protein</fullName>
    </submittedName>
</protein>
<evidence type="ECO:0000313" key="3">
    <source>
        <dbReference type="Proteomes" id="UP000447873"/>
    </source>
</evidence>
<evidence type="ECO:0000313" key="2">
    <source>
        <dbReference type="EMBL" id="KAE9965996.1"/>
    </source>
</evidence>
<comment type="caution">
    <text evidence="2">The sequence shown here is derived from an EMBL/GenBank/DDBJ whole genome shotgun (WGS) entry which is preliminary data.</text>
</comment>
<dbReference type="Proteomes" id="UP000447873">
    <property type="component" value="Unassembled WGS sequence"/>
</dbReference>
<gene>
    <name evidence="2" type="ORF">EG328_009230</name>
</gene>
<sequence>MRSVLTAATLAGVVADASNSIPGYEIVELSWKVQAFPNGPNITVNGTVENAIAKIAELNPNWKTDFDVDNRVAAASSTDNIPWDEWDSPPRCGAPWKPVYLTRKSSPIDEGINYLLKLPGVPEAGPGPKKCIRASCSWNAAIYWCNDHPEKITLASSAWIAKGAKEIVHKMTYTTIDQIQTDAQNLATAIFKHWNSLSNIIRRHESTIRTRWEKKTKTKREGILLTAWPNMPVSRRPDIQAFISNNRSKELYMWPQISVEDLSKSNLLLLLLNSRGRNEPMVFARADIDACRLGKASKTVVPLAAAFDGYMMIFADRHKPANYGEIVALNDPRHPYASSWLQDKRGYHLGEGLDVLRIQDRLYHFLLDCCKIILHDISTEQSTILIQPEPPLLLPHGSSKQSPANIDFDRLEAFITAHFTAVEDHLWALREDPGYYADTVLDFKEHDPVLLLDTNGDNHPLLRKDREQLFWKRIIKTVCTDSLVDLEVWGSMHHQIGELRHMKEIYSDRIDPTKCLPSDYALAIYKLRFHLLTFSLRTIGHLKNSIPASPFLRRYWERLPPRNDATDEIIVQYKPGTKGDEILDTLQIWVLNLCNAEYVRKVGLDTIVEELGRLSDLDSKSRDCISSFVARKISELSIFAQCIHEIDCYFPWAATFENEIRQRQETLAEDCGKTEATINPYFECQYDGHITILGDPSGGRFKYPSHKNRSKIHVEEMRSAEDKLDEFWLAVDEELIGKNAYSTRCRQFFASRTLRRTTAWVEPSKTITRSPSTVDEPIFEPHFHSDPCSERGQPTKNTKPKTHGMARPTLPLENLAIPIMPELDTQPIFKVDRRALRVFKTIFFTPSASSQPGEIAWADFVHALCSTGFSAEKLYGSVWVFRARGLDFETSIHFHEPHPSGKIAFKVARRHEALAEDGRMATVVVREPWSVNEKKTSRIEEVPLGSVVNW</sequence>
<proteinExistence type="predicted"/>
<organism evidence="2 3">
    <name type="scientific">Venturia inaequalis</name>
    <name type="common">Apple scab fungus</name>
    <dbReference type="NCBI Taxonomy" id="5025"/>
    <lineage>
        <taxon>Eukaryota</taxon>
        <taxon>Fungi</taxon>
        <taxon>Dikarya</taxon>
        <taxon>Ascomycota</taxon>
        <taxon>Pezizomycotina</taxon>
        <taxon>Dothideomycetes</taxon>
        <taxon>Pleosporomycetidae</taxon>
        <taxon>Venturiales</taxon>
        <taxon>Venturiaceae</taxon>
        <taxon>Venturia</taxon>
    </lineage>
</organism>
<dbReference type="PANTHER" id="PTHR40788">
    <property type="entry name" value="CLR5 DOMAIN-CONTAINING PROTEIN-RELATED"/>
    <property type="match status" value="1"/>
</dbReference>
<dbReference type="EMBL" id="WNWS01000547">
    <property type="protein sequence ID" value="KAE9965996.1"/>
    <property type="molecule type" value="Genomic_DNA"/>
</dbReference>
<name>A0A8H3YQP2_VENIN</name>
<dbReference type="PANTHER" id="PTHR40788:SF2">
    <property type="entry name" value="CLR5 DOMAIN-CONTAINING PROTEIN"/>
    <property type="match status" value="1"/>
</dbReference>
<dbReference type="AlphaFoldDB" id="A0A8H3YQP2"/>
<accession>A0A8H3YQP2</accession>
<feature type="compositionally biased region" description="Basic and acidic residues" evidence="1">
    <location>
        <begin position="779"/>
        <end position="789"/>
    </location>
</feature>
<reference evidence="2 3" key="1">
    <citation type="submission" date="2018-12" db="EMBL/GenBank/DDBJ databases">
        <title>Venturia inaequalis Genome Resource.</title>
        <authorList>
            <person name="Lichtner F.J."/>
        </authorList>
    </citation>
    <scope>NUCLEOTIDE SEQUENCE [LARGE SCALE GENOMIC DNA]</scope>
    <source>
        <strain evidence="2 3">120213</strain>
    </source>
</reference>
<evidence type="ECO:0000256" key="1">
    <source>
        <dbReference type="SAM" id="MobiDB-lite"/>
    </source>
</evidence>
<feature type="region of interest" description="Disordered" evidence="1">
    <location>
        <begin position="771"/>
        <end position="807"/>
    </location>
</feature>